<dbReference type="GO" id="GO:0015074">
    <property type="term" value="P:DNA integration"/>
    <property type="evidence" value="ECO:0007669"/>
    <property type="project" value="InterPro"/>
</dbReference>
<dbReference type="Gene3D" id="3.30.420.10">
    <property type="entry name" value="Ribonuclease H-like superfamily/Ribonuclease H"/>
    <property type="match status" value="1"/>
</dbReference>
<comment type="caution">
    <text evidence="3">The sequence shown here is derived from an EMBL/GenBank/DDBJ whole genome shotgun (WGS) entry which is preliminary data.</text>
</comment>
<evidence type="ECO:0000256" key="1">
    <source>
        <dbReference type="SAM" id="MobiDB-lite"/>
    </source>
</evidence>
<dbReference type="SUPFAM" id="SSF53098">
    <property type="entry name" value="Ribonuclease H-like"/>
    <property type="match status" value="1"/>
</dbReference>
<keyword evidence="4" id="KW-1185">Reference proteome</keyword>
<dbReference type="InterPro" id="IPR036397">
    <property type="entry name" value="RNaseH_sf"/>
</dbReference>
<dbReference type="OrthoDB" id="5287589at2"/>
<dbReference type="InterPro" id="IPR001584">
    <property type="entry name" value="Integrase_cat-core"/>
</dbReference>
<evidence type="ECO:0000259" key="2">
    <source>
        <dbReference type="PROSITE" id="PS50994"/>
    </source>
</evidence>
<dbReference type="Proteomes" id="UP000323142">
    <property type="component" value="Unassembled WGS sequence"/>
</dbReference>
<accession>A0A5B2VAP4</accession>
<proteinExistence type="predicted"/>
<feature type="compositionally biased region" description="Basic and acidic residues" evidence="1">
    <location>
        <begin position="653"/>
        <end position="662"/>
    </location>
</feature>
<dbReference type="RefSeq" id="WP_149819951.1">
    <property type="nucleotide sequence ID" value="NZ_VUOA01000032.1"/>
</dbReference>
<sequence length="724" mass="81343">MIPQIRLQPDTLVVIDGAHHKVLSRDDAGVTLRTMGERPVTVVKTHQELADLYFATPRRLRLIAELAAGLPEGVRANLERQIEGFDVAYQDEALRRLDYVQGFDRAFAEGTAKKTIAGFASVARSVAAERRRLQAELEEADPETLGVEKVGGSTLQKWYRRWRKAGRSMAALVPLEERKGGAGPKIDPEVDAVIARRIREDWLTPEQLPLAHVVRFIQDDVRRLNESRVQPLDVPSASTVRRWVARNVAKFDEVYHREGKAAAEELFRHVKAAPKATRPLQVVEVDHTPLDVLLVHGDGALAKERNGKRTKRVWLTVAICTATRMIVGFHISDVRPSWTSVMHCLRMAVLPKDLAGIRVQTSWPVFGVPEVVKLDNGREFHSRSMKAAAGQLRFELRYMPRRRPHLKGIVERVLGTIARDFCAYLPGRTFRDVRERGDYDSVGRAALTLAQLVELFTIWVVDIYHNRPHGGLLGRTPLQRWTDLQGYGVRLPPSAEDLTPLIALVVPRTIQRSGITFLGLRYQSDLLRGIRRRKGFHFGDEFLVKVDPADLGHVLVLLEDEGRWESIRCEDHRLADGVSLQEWRDTVEVARRMTSKDQRVSQETLVKAMRLLREEGRLAGAKPVRLTQIDVDWFREHVDDPMFDLAADPADADTGHREERLRARLPAGDDEEAGGTDRPEVVVPPAPAPAPVAEAGTVSSPLAVATPFPDADDDTDDEIDWTAE</sequence>
<dbReference type="PANTHER" id="PTHR35004:SF6">
    <property type="entry name" value="TRANSPOSASE"/>
    <property type="match status" value="1"/>
</dbReference>
<reference evidence="3 4" key="2">
    <citation type="submission" date="2019-09" db="EMBL/GenBank/DDBJ databases">
        <authorList>
            <person name="Jin C."/>
        </authorList>
    </citation>
    <scope>NUCLEOTIDE SEQUENCE [LARGE SCALE GENOMIC DNA]</scope>
    <source>
        <strain evidence="3 4">BN140002</strain>
    </source>
</reference>
<dbReference type="PROSITE" id="PS50994">
    <property type="entry name" value="INTEGRASE"/>
    <property type="match status" value="1"/>
</dbReference>
<dbReference type="AlphaFoldDB" id="A0A5B2VAP4"/>
<dbReference type="PANTHER" id="PTHR35004">
    <property type="entry name" value="TRANSPOSASE RV3428C-RELATED"/>
    <property type="match status" value="1"/>
</dbReference>
<dbReference type="EMBL" id="VUOA01000032">
    <property type="protein sequence ID" value="KAA2235866.1"/>
    <property type="molecule type" value="Genomic_DNA"/>
</dbReference>
<reference evidence="3 4" key="1">
    <citation type="submission" date="2019-09" db="EMBL/GenBank/DDBJ databases">
        <title>Salinarimonas rosea gen. nov., sp. nov., a new member of the a-2 subgroup of the Proteobacteria.</title>
        <authorList>
            <person name="Liu J."/>
        </authorList>
    </citation>
    <scope>NUCLEOTIDE SEQUENCE [LARGE SCALE GENOMIC DNA]</scope>
    <source>
        <strain evidence="3 4">BN140002</strain>
    </source>
</reference>
<dbReference type="InterPro" id="IPR012337">
    <property type="entry name" value="RNaseH-like_sf"/>
</dbReference>
<evidence type="ECO:0000313" key="3">
    <source>
        <dbReference type="EMBL" id="KAA2235866.1"/>
    </source>
</evidence>
<dbReference type="InterPro" id="IPR015378">
    <property type="entry name" value="Transposase-like_Mu_C"/>
</dbReference>
<feature type="domain" description="Integrase catalytic" evidence="2">
    <location>
        <begin position="275"/>
        <end position="485"/>
    </location>
</feature>
<feature type="region of interest" description="Disordered" evidence="1">
    <location>
        <begin position="646"/>
        <end position="724"/>
    </location>
</feature>
<protein>
    <submittedName>
        <fullName evidence="3">DDE-type integrase/transposase/recombinase</fullName>
    </submittedName>
</protein>
<dbReference type="Pfam" id="PF09299">
    <property type="entry name" value="Mu-transpos_C"/>
    <property type="match status" value="1"/>
</dbReference>
<feature type="compositionally biased region" description="Acidic residues" evidence="1">
    <location>
        <begin position="710"/>
        <end position="724"/>
    </location>
</feature>
<gene>
    <name evidence="3" type="ORF">F0L46_17650</name>
</gene>
<evidence type="ECO:0000313" key="4">
    <source>
        <dbReference type="Proteomes" id="UP000323142"/>
    </source>
</evidence>
<dbReference type="GO" id="GO:0003676">
    <property type="term" value="F:nucleic acid binding"/>
    <property type="evidence" value="ECO:0007669"/>
    <property type="project" value="InterPro"/>
</dbReference>
<organism evidence="3 4">
    <name type="scientific">Salinarimonas soli</name>
    <dbReference type="NCBI Taxonomy" id="1638099"/>
    <lineage>
        <taxon>Bacteria</taxon>
        <taxon>Pseudomonadati</taxon>
        <taxon>Pseudomonadota</taxon>
        <taxon>Alphaproteobacteria</taxon>
        <taxon>Hyphomicrobiales</taxon>
        <taxon>Salinarimonadaceae</taxon>
        <taxon>Salinarimonas</taxon>
    </lineage>
</organism>
<name>A0A5B2VAP4_9HYPH</name>